<evidence type="ECO:0000313" key="3">
    <source>
        <dbReference type="Proteomes" id="UP000225735"/>
    </source>
</evidence>
<dbReference type="Proteomes" id="UP000225735">
    <property type="component" value="Segment"/>
</dbReference>
<keyword evidence="3" id="KW-1185">Reference proteome</keyword>
<proteinExistence type="predicted"/>
<feature type="domain" description="CDGP" evidence="1">
    <location>
        <begin position="45"/>
        <end position="126"/>
    </location>
</feature>
<sequence>MIALKMRPRRARLIRRIIAATLAVGVLVGTGIAAAAESDAKPGLGCETIRWGFLGSQRRTICDTPRRPDGSWLRAREVWVPSGWVPGWCSRWSCTSGYWREGGTVAYEEYVVFDHNVLPDEPGWLPTGSVVIR</sequence>
<name>A0A1J0MDM5_9CAUD</name>
<accession>A0A1J0MDM5</accession>
<protein>
    <recommendedName>
        <fullName evidence="1">CDGP domain-containing protein</fullName>
    </recommendedName>
</protein>
<evidence type="ECO:0000259" key="1">
    <source>
        <dbReference type="Pfam" id="PF24238"/>
    </source>
</evidence>
<evidence type="ECO:0000313" key="2">
    <source>
        <dbReference type="EMBL" id="APD19274.1"/>
    </source>
</evidence>
<dbReference type="Pfam" id="PF24238">
    <property type="entry name" value="CDGP"/>
    <property type="match status" value="1"/>
</dbReference>
<dbReference type="InterPro" id="IPR056271">
    <property type="entry name" value="CDGP_dom"/>
</dbReference>
<dbReference type="EMBL" id="KY130461">
    <property type="protein sequence ID" value="APD19274.1"/>
    <property type="molecule type" value="Genomic_DNA"/>
</dbReference>
<reference evidence="2 3" key="1">
    <citation type="submission" date="2016-11" db="EMBL/GenBank/DDBJ databases">
        <authorList>
            <person name="Seier E.R."/>
            <person name="Hipwell C.M."/>
            <person name="Kelliher A.B."/>
            <person name="Lando N.A."/>
            <person name="Tsaousis B.E."/>
            <person name="Esposito E.C."/>
            <person name="Heckman E.L."/>
            <person name="Mageeney C.M."/>
            <person name="Kenna M.A."/>
            <person name="Ware V.C."/>
            <person name="Garlena R.A."/>
            <person name="Russell D.A."/>
            <person name="Pope W.H."/>
            <person name="Jacobs-Sera D."/>
            <person name="Hendrix R.W."/>
            <person name="Hatfull G.F."/>
        </authorList>
    </citation>
    <scope>NUCLEOTIDE SEQUENCE [LARGE SCALE GENOMIC DNA]</scope>
</reference>
<organism evidence="2 3">
    <name type="scientific">Mycobacterium phage Taptic</name>
    <dbReference type="NCBI Taxonomy" id="1920305"/>
    <lineage>
        <taxon>Viruses</taxon>
        <taxon>Duplodnaviria</taxon>
        <taxon>Heunggongvirae</taxon>
        <taxon>Uroviricota</taxon>
        <taxon>Caudoviricetes</taxon>
        <taxon>Northamptonvirus</taxon>
        <taxon>Northamptonvirus taptic</taxon>
    </lineage>
</organism>
<gene>
    <name evidence="2" type="ORF">SEA_TAPTIC_44</name>
</gene>